<feature type="chain" id="PRO_5012110710" evidence="1">
    <location>
        <begin position="27"/>
        <end position="332"/>
    </location>
</feature>
<gene>
    <name evidence="2" type="ORF">COB67_09180</name>
</gene>
<dbReference type="PROSITE" id="PS51257">
    <property type="entry name" value="PROKAR_LIPOPROTEIN"/>
    <property type="match status" value="1"/>
</dbReference>
<sequence length="332" mass="36290">MKIKTSCFALTQALFWIACFAGSGYAQVVTPSLDPTAPIVLPAAAGWKQMSTIGVSSFERTGSRDFNGSSVYEFQGTGYSGHFNFMMGEKLAVDAYAYGDSMTISKDTYLNGRVNLETNEARLSLTLSHEEFTIFGLGVQTITTKDHILELGLDSDETTTLNKTIPSLSLKIGDYFYLGGGMERIKESSSFMVGNSWANLVAGVALQMGSPESSMFRFEYSQSNSPKSVSSAKGGKKESVHLAETISRINAELKVKGLVLSISIKDRKRKVNLIHPVTGDKVEVDQTINSQLGVLLVPQEGAILGFIFHTDTRKELFEDKVEGFEIKLSYAF</sequence>
<dbReference type="EMBL" id="NVSR01000071">
    <property type="protein sequence ID" value="PCI27163.1"/>
    <property type="molecule type" value="Genomic_DNA"/>
</dbReference>
<evidence type="ECO:0000313" key="3">
    <source>
        <dbReference type="Proteomes" id="UP000218113"/>
    </source>
</evidence>
<proteinExistence type="predicted"/>
<keyword evidence="1" id="KW-0732">Signal</keyword>
<organism evidence="2 3">
    <name type="scientific">SAR324 cluster bacterium</name>
    <dbReference type="NCBI Taxonomy" id="2024889"/>
    <lineage>
        <taxon>Bacteria</taxon>
        <taxon>Deltaproteobacteria</taxon>
        <taxon>SAR324 cluster</taxon>
    </lineage>
</organism>
<feature type="signal peptide" evidence="1">
    <location>
        <begin position="1"/>
        <end position="26"/>
    </location>
</feature>
<evidence type="ECO:0000256" key="1">
    <source>
        <dbReference type="SAM" id="SignalP"/>
    </source>
</evidence>
<name>A0A2A4T0Q0_9DELT</name>
<dbReference type="Proteomes" id="UP000218113">
    <property type="component" value="Unassembled WGS sequence"/>
</dbReference>
<comment type="caution">
    <text evidence="2">The sequence shown here is derived from an EMBL/GenBank/DDBJ whole genome shotgun (WGS) entry which is preliminary data.</text>
</comment>
<reference evidence="3" key="1">
    <citation type="submission" date="2017-08" db="EMBL/GenBank/DDBJ databases">
        <title>A dynamic microbial community with high functional redundancy inhabits the cold, oxic subseafloor aquifer.</title>
        <authorList>
            <person name="Tully B.J."/>
            <person name="Wheat C.G."/>
            <person name="Glazer B.T."/>
            <person name="Huber J.A."/>
        </authorList>
    </citation>
    <scope>NUCLEOTIDE SEQUENCE [LARGE SCALE GENOMIC DNA]</scope>
</reference>
<accession>A0A2A4T0Q0</accession>
<dbReference type="AlphaFoldDB" id="A0A2A4T0Q0"/>
<protein>
    <submittedName>
        <fullName evidence="2">Uncharacterized protein</fullName>
    </submittedName>
</protein>
<evidence type="ECO:0000313" key="2">
    <source>
        <dbReference type="EMBL" id="PCI27163.1"/>
    </source>
</evidence>